<comment type="caution">
    <text evidence="1">The sequence shown here is derived from an EMBL/GenBank/DDBJ whole genome shotgun (WGS) entry which is preliminary data.</text>
</comment>
<protein>
    <submittedName>
        <fullName evidence="1">Murein L,D-transpeptidase catalytic domain family protein</fullName>
    </submittedName>
</protein>
<keyword evidence="2" id="KW-1185">Reference proteome</keyword>
<dbReference type="InterPro" id="IPR032676">
    <property type="entry name" value="YkuD_2"/>
</dbReference>
<accession>A0ABP7P678</accession>
<evidence type="ECO:0000313" key="2">
    <source>
        <dbReference type="Proteomes" id="UP001501081"/>
    </source>
</evidence>
<dbReference type="RefSeq" id="WP_344765850.1">
    <property type="nucleotide sequence ID" value="NZ_BAABAK010000004.1"/>
</dbReference>
<dbReference type="EMBL" id="BAABAK010000004">
    <property type="protein sequence ID" value="GAA3960296.1"/>
    <property type="molecule type" value="Genomic_DNA"/>
</dbReference>
<dbReference type="PANTHER" id="PTHR38477">
    <property type="entry name" value="HYPOTHETICAL EXPORTED PROTEIN"/>
    <property type="match status" value="1"/>
</dbReference>
<sequence length="191" mass="21461">MKNLTIVIILFTLFSFKPSYNHKISDPKIAEALAFCRKKDMDTTICIMVDMSIHSGKNRIFVYDFKKKQITVEGLCAHGVGGGSTATKPFFSNAIGGNCTSLGKYKVKGRSYSNWGINIHYKMHGLEKTNSNAFKRIVVLHSYTPVPNQEIYPQTLFGQSAGCPVLADEVMRKIDAFLKTKKKPVLLWIYV</sequence>
<name>A0ABP7P678_9SPHI</name>
<proteinExistence type="predicted"/>
<evidence type="ECO:0000313" key="1">
    <source>
        <dbReference type="EMBL" id="GAA3960296.1"/>
    </source>
</evidence>
<dbReference type="Pfam" id="PF13645">
    <property type="entry name" value="YkuD_2"/>
    <property type="match status" value="1"/>
</dbReference>
<gene>
    <name evidence="1" type="ORF">GCM10022246_12040</name>
</gene>
<dbReference type="Proteomes" id="UP001501081">
    <property type="component" value="Unassembled WGS sequence"/>
</dbReference>
<reference evidence="2" key="1">
    <citation type="journal article" date="2019" name="Int. J. Syst. Evol. Microbiol.">
        <title>The Global Catalogue of Microorganisms (GCM) 10K type strain sequencing project: providing services to taxonomists for standard genome sequencing and annotation.</title>
        <authorList>
            <consortium name="The Broad Institute Genomics Platform"/>
            <consortium name="The Broad Institute Genome Sequencing Center for Infectious Disease"/>
            <person name="Wu L."/>
            <person name="Ma J."/>
        </authorList>
    </citation>
    <scope>NUCLEOTIDE SEQUENCE [LARGE SCALE GENOMIC DNA]</scope>
    <source>
        <strain evidence="2">JCM 17338</strain>
    </source>
</reference>
<organism evidence="1 2">
    <name type="scientific">Pedobacter ginsengiterrae</name>
    <dbReference type="NCBI Taxonomy" id="871696"/>
    <lineage>
        <taxon>Bacteria</taxon>
        <taxon>Pseudomonadati</taxon>
        <taxon>Bacteroidota</taxon>
        <taxon>Sphingobacteriia</taxon>
        <taxon>Sphingobacteriales</taxon>
        <taxon>Sphingobacteriaceae</taxon>
        <taxon>Pedobacter</taxon>
    </lineage>
</organism>
<dbReference type="PANTHER" id="PTHR38477:SF1">
    <property type="entry name" value="MUREIN L,D-TRANSPEPTIDASE CATALYTIC DOMAIN FAMILY PROTEIN"/>
    <property type="match status" value="1"/>
</dbReference>